<dbReference type="Pfam" id="PF03413">
    <property type="entry name" value="PepSY"/>
    <property type="match status" value="1"/>
</dbReference>
<name>E9T336_RHOHA</name>
<evidence type="ECO:0000313" key="3">
    <source>
        <dbReference type="EMBL" id="EGD23248.1"/>
    </source>
</evidence>
<dbReference type="AlphaFoldDB" id="E9T336"/>
<proteinExistence type="predicted"/>
<comment type="caution">
    <text evidence="3">The sequence shown here is derived from an EMBL/GenBank/DDBJ whole genome shotgun (WGS) entry which is preliminary data.</text>
</comment>
<dbReference type="Gene3D" id="3.10.450.40">
    <property type="match status" value="1"/>
</dbReference>
<gene>
    <name evidence="3" type="ORF">HMPREF0724_13065</name>
</gene>
<reference evidence="3" key="1">
    <citation type="submission" date="2011-01" db="EMBL/GenBank/DDBJ databases">
        <authorList>
            <person name="Muzny D."/>
            <person name="Qin X."/>
            <person name="Buhay C."/>
            <person name="Dugan-Rocha S."/>
            <person name="Ding Y."/>
            <person name="Chen G."/>
            <person name="Hawes A."/>
            <person name="Holder M."/>
            <person name="Jhangiani S."/>
            <person name="Johnson A."/>
            <person name="Khan Z."/>
            <person name="Li Z."/>
            <person name="Liu W."/>
            <person name="Liu X."/>
            <person name="Perez L."/>
            <person name="Shen H."/>
            <person name="Wang Q."/>
            <person name="Watt J."/>
            <person name="Xi L."/>
            <person name="Xin Y."/>
            <person name="Zhou J."/>
            <person name="Deng J."/>
            <person name="Jiang H."/>
            <person name="Liu Y."/>
            <person name="Qu J."/>
            <person name="Song X.-Z."/>
            <person name="Zhang L."/>
            <person name="Villasana D."/>
            <person name="Johnson A."/>
            <person name="Liu J."/>
            <person name="Liyanage D."/>
            <person name="Lorensuhewa L."/>
            <person name="Robinson T."/>
            <person name="Song A."/>
            <person name="Song B.-B."/>
            <person name="Dinh H."/>
            <person name="Thornton R."/>
            <person name="Coyle M."/>
            <person name="Francisco L."/>
            <person name="Jackson L."/>
            <person name="Javaid M."/>
            <person name="Korchina V."/>
            <person name="Kovar C."/>
            <person name="Mata R."/>
            <person name="Mathew T."/>
            <person name="Ngo R."/>
            <person name="Nguyen L."/>
            <person name="Nguyen N."/>
            <person name="Okwuonu G."/>
            <person name="Ongeri F."/>
            <person name="Pham C."/>
            <person name="Simmons D."/>
            <person name="Wilczek-Boney K."/>
            <person name="Hale W."/>
            <person name="Jakkamsetti A."/>
            <person name="Pham P."/>
            <person name="Ruth R."/>
            <person name="San Lucas F."/>
            <person name="Warren J."/>
            <person name="Zhang J."/>
            <person name="Zhao Z."/>
            <person name="Zhou C."/>
            <person name="Zhu D."/>
            <person name="Lee S."/>
            <person name="Bess C."/>
            <person name="Blankenburg K."/>
            <person name="Forbes L."/>
            <person name="Fu Q."/>
            <person name="Gubbala S."/>
            <person name="Hirani K."/>
            <person name="Jayaseelan J.C."/>
            <person name="Lara F."/>
            <person name="Munidasa M."/>
            <person name="Palculict T."/>
            <person name="Patil S."/>
            <person name="Pu L.-L."/>
            <person name="Saada N."/>
            <person name="Tang L."/>
            <person name="Weissenberger G."/>
            <person name="Zhu Y."/>
            <person name="Hemphill L."/>
            <person name="Shang Y."/>
            <person name="Youmans B."/>
            <person name="Ayvaz T."/>
            <person name="Ross M."/>
            <person name="Santibanez J."/>
            <person name="Aqrawi P."/>
            <person name="Gross S."/>
            <person name="Joshi V."/>
            <person name="Fowler G."/>
            <person name="Nazareth L."/>
            <person name="Reid J."/>
            <person name="Worley K."/>
            <person name="Petrosino J."/>
            <person name="Highlander S."/>
            <person name="Gibbs R."/>
        </authorList>
    </citation>
    <scope>NUCLEOTIDE SEQUENCE [LARGE SCALE GENOMIC DNA]</scope>
    <source>
        <strain evidence="3">ATCC 33707</strain>
    </source>
</reference>
<dbReference type="InterPro" id="IPR025711">
    <property type="entry name" value="PepSY"/>
</dbReference>
<organism evidence="3 4">
    <name type="scientific">Prescottella equi ATCC 33707</name>
    <dbReference type="NCBI Taxonomy" id="525370"/>
    <lineage>
        <taxon>Bacteria</taxon>
        <taxon>Bacillati</taxon>
        <taxon>Actinomycetota</taxon>
        <taxon>Actinomycetes</taxon>
        <taxon>Mycobacteriales</taxon>
        <taxon>Nocardiaceae</taxon>
        <taxon>Prescottella</taxon>
    </lineage>
</organism>
<dbReference type="STRING" id="43767.A6I91_04710"/>
<dbReference type="HOGENOM" id="CLU_113686_0_0_11"/>
<feature type="region of interest" description="Disordered" evidence="1">
    <location>
        <begin position="52"/>
        <end position="96"/>
    </location>
</feature>
<accession>E9T336</accession>
<dbReference type="Proteomes" id="UP000004245">
    <property type="component" value="Unassembled WGS sequence"/>
</dbReference>
<dbReference type="EMBL" id="ADNW02000013">
    <property type="protein sequence ID" value="EGD23248.1"/>
    <property type="molecule type" value="Genomic_DNA"/>
</dbReference>
<sequence>MVGDLRGLADMRVFQGAAAGRVRTAAVVGAALVALVGCGNDDGGAATTTSAAAATSTSAKASTTSASGASEASEASGASGNTATSPTSASGATGAPTLAPGWNAKVFEHAGRTALAAVPGSSLVSIEENSDGSWVVDLINADGVAVEVGISPDGDRVIAGPSVTGEPTPGTDVAELDYTAATGVVLTEVPGGRITDLQLVVEKGGTYVWEADVVDASGARRAVDVDAVSGRVLQNAPR</sequence>
<evidence type="ECO:0000313" key="4">
    <source>
        <dbReference type="Proteomes" id="UP000004245"/>
    </source>
</evidence>
<evidence type="ECO:0000256" key="1">
    <source>
        <dbReference type="SAM" id="MobiDB-lite"/>
    </source>
</evidence>
<feature type="domain" description="PepSY" evidence="2">
    <location>
        <begin position="185"/>
        <end position="233"/>
    </location>
</feature>
<keyword evidence="4" id="KW-1185">Reference proteome</keyword>
<protein>
    <submittedName>
        <fullName evidence="3">Peptidase propeptide and YPEB domain protein</fullName>
    </submittedName>
</protein>
<evidence type="ECO:0000259" key="2">
    <source>
        <dbReference type="Pfam" id="PF03413"/>
    </source>
</evidence>